<dbReference type="InterPro" id="IPR007233">
    <property type="entry name" value="TRAPPC"/>
</dbReference>
<dbReference type="InterPro" id="IPR011012">
    <property type="entry name" value="Longin-like_dom_sf"/>
</dbReference>
<dbReference type="EMBL" id="HBEW01000662">
    <property type="protein sequence ID" value="CAD8576170.1"/>
    <property type="molecule type" value="Transcribed_RNA"/>
</dbReference>
<dbReference type="GO" id="GO:0030008">
    <property type="term" value="C:TRAPP complex"/>
    <property type="evidence" value="ECO:0007669"/>
    <property type="project" value="UniProtKB-UniRule"/>
</dbReference>
<comment type="similarity">
    <text evidence="5">Belongs to the TRAPP small subunits family. BET5 subfamily.</text>
</comment>
<dbReference type="GO" id="GO:0005794">
    <property type="term" value="C:Golgi apparatus"/>
    <property type="evidence" value="ECO:0007669"/>
    <property type="project" value="UniProtKB-SubCell"/>
</dbReference>
<accession>A0A6U0AXL5</accession>
<gene>
    <name evidence="7" type="ORF">OMED0929_LOCUS541</name>
</gene>
<keyword evidence="4 6" id="KW-0333">Golgi apparatus</keyword>
<organism evidence="7">
    <name type="scientific">Ostreococcus mediterraneus</name>
    <dbReference type="NCBI Taxonomy" id="1486918"/>
    <lineage>
        <taxon>Eukaryota</taxon>
        <taxon>Viridiplantae</taxon>
        <taxon>Chlorophyta</taxon>
        <taxon>Mamiellophyceae</taxon>
        <taxon>Mamiellales</taxon>
        <taxon>Bathycoccaceae</taxon>
        <taxon>Ostreococcus</taxon>
    </lineage>
</organism>
<comment type="subcellular location">
    <subcellularLocation>
        <location evidence="6">Endoplasmic reticulum</location>
    </subcellularLocation>
    <subcellularLocation>
        <location evidence="6">Golgi apparatus</location>
        <location evidence="6">cis-Golgi network</location>
    </subcellularLocation>
</comment>
<dbReference type="Gene3D" id="3.30.450.70">
    <property type="match status" value="1"/>
</dbReference>
<keyword evidence="2 6" id="KW-0256">Endoplasmic reticulum</keyword>
<dbReference type="SUPFAM" id="SSF64356">
    <property type="entry name" value="SNARE-like"/>
    <property type="match status" value="1"/>
</dbReference>
<dbReference type="CDD" id="cd14855">
    <property type="entry name" value="TRAPPC1_MUM2"/>
    <property type="match status" value="1"/>
</dbReference>
<protein>
    <recommendedName>
        <fullName evidence="6">Trafficking protein particle complex subunit</fullName>
    </recommendedName>
</protein>
<name>A0A6U0AXL5_9CHLO</name>
<sequence>MRLFTFYMFNANGECMYQREWSRERASADEETEHKTLFGLFFTLKDFAKQLDPLGGAEGPCNFYAFTTNNYKLHFFETATGLRLLLTTDESAGDLRAFMKHIYSNIYIEYIVKNAALEPMKPFASDAFTAALDAYTALL</sequence>
<keyword evidence="3 6" id="KW-0931">ER-Golgi transport</keyword>
<proteinExistence type="inferred from homology"/>
<comment type="subunit">
    <text evidence="6">Part of the multisubunit transport protein particle (TRAPP) complex.</text>
</comment>
<evidence type="ECO:0000256" key="6">
    <source>
        <dbReference type="RuleBase" id="RU366065"/>
    </source>
</evidence>
<dbReference type="AlphaFoldDB" id="A0A6U0AXL5"/>
<evidence type="ECO:0000256" key="2">
    <source>
        <dbReference type="ARBA" id="ARBA00022824"/>
    </source>
</evidence>
<dbReference type="GO" id="GO:0005783">
    <property type="term" value="C:endoplasmic reticulum"/>
    <property type="evidence" value="ECO:0007669"/>
    <property type="project" value="UniProtKB-SubCell"/>
</dbReference>
<dbReference type="GO" id="GO:0006888">
    <property type="term" value="P:endoplasmic reticulum to Golgi vesicle-mediated transport"/>
    <property type="evidence" value="ECO:0007669"/>
    <property type="project" value="UniProtKB-UniRule"/>
</dbReference>
<evidence type="ECO:0000256" key="5">
    <source>
        <dbReference type="ARBA" id="ARBA00038167"/>
    </source>
</evidence>
<evidence type="ECO:0000256" key="4">
    <source>
        <dbReference type="ARBA" id="ARBA00023034"/>
    </source>
</evidence>
<evidence type="ECO:0000256" key="3">
    <source>
        <dbReference type="ARBA" id="ARBA00022892"/>
    </source>
</evidence>
<evidence type="ECO:0000313" key="7">
    <source>
        <dbReference type="EMBL" id="CAD8576170.1"/>
    </source>
</evidence>
<keyword evidence="1 6" id="KW-0813">Transport</keyword>
<dbReference type="PANTHER" id="PTHR23249:SF16">
    <property type="entry name" value="TRAFFICKING PROTEIN PARTICLE COMPLEX SUBUNIT 1"/>
    <property type="match status" value="1"/>
</dbReference>
<dbReference type="PANTHER" id="PTHR23249">
    <property type="entry name" value="TRAFFICKING PROTEIN PARTICLE COMPLEX SUBUNIT"/>
    <property type="match status" value="1"/>
</dbReference>
<dbReference type="SMART" id="SM01399">
    <property type="entry name" value="Sybindin"/>
    <property type="match status" value="1"/>
</dbReference>
<evidence type="ECO:0000256" key="1">
    <source>
        <dbReference type="ARBA" id="ARBA00022448"/>
    </source>
</evidence>
<dbReference type="Pfam" id="PF04099">
    <property type="entry name" value="Sybindin"/>
    <property type="match status" value="1"/>
</dbReference>
<reference evidence="7" key="1">
    <citation type="submission" date="2021-01" db="EMBL/GenBank/DDBJ databases">
        <authorList>
            <person name="Corre E."/>
            <person name="Pelletier E."/>
            <person name="Niang G."/>
            <person name="Scheremetjew M."/>
            <person name="Finn R."/>
            <person name="Kale V."/>
            <person name="Holt S."/>
            <person name="Cochrane G."/>
            <person name="Meng A."/>
            <person name="Brown T."/>
            <person name="Cohen L."/>
        </authorList>
    </citation>
    <scope>NUCLEOTIDE SEQUENCE</scope>
    <source>
        <strain evidence="7">Clade-D-RCC2572</strain>
    </source>
</reference>